<keyword evidence="2" id="KW-0813">Transport</keyword>
<protein>
    <submittedName>
        <fullName evidence="4">ABC transporter ATP-binding protein</fullName>
        <ecNumber evidence="4">3.6.3.-</ecNumber>
    </submittedName>
</protein>
<dbReference type="AlphaFoldDB" id="A0A5J4Q6P6"/>
<dbReference type="EC" id="3.6.3.-" evidence="4"/>
<sequence length="142" mass="16123">MQLKIHNATLGYPQKDVLKNVSLELHTDKTTCILGKNGAGKTTLFKSILGILPLLKGNISLDGKNISEWSRRRFARAVAYVPQARSLSFLFTVVRCGIVWKNRSPLYLLLSREKDRMIAEECLAKLQITYLKDRNTKNSEDD</sequence>
<keyword evidence="4" id="KW-0378">Hydrolase</keyword>
<dbReference type="EMBL" id="SNRY01004871">
    <property type="protein sequence ID" value="KAA6316461.1"/>
    <property type="molecule type" value="Genomic_DNA"/>
</dbReference>
<keyword evidence="4" id="KW-0547">Nucleotide-binding</keyword>
<dbReference type="InterPro" id="IPR003439">
    <property type="entry name" value="ABC_transporter-like_ATP-bd"/>
</dbReference>
<reference evidence="4" key="1">
    <citation type="submission" date="2019-03" db="EMBL/GenBank/DDBJ databases">
        <title>Single cell metagenomics reveals metabolic interactions within the superorganism composed of flagellate Streblomastix strix and complex community of Bacteroidetes bacteria on its surface.</title>
        <authorList>
            <person name="Treitli S.C."/>
            <person name="Kolisko M."/>
            <person name="Husnik F."/>
            <person name="Keeling P."/>
            <person name="Hampl V."/>
        </authorList>
    </citation>
    <scope>NUCLEOTIDE SEQUENCE</scope>
    <source>
        <strain evidence="4">STM</strain>
    </source>
</reference>
<dbReference type="GO" id="GO:0005524">
    <property type="term" value="F:ATP binding"/>
    <property type="evidence" value="ECO:0007669"/>
    <property type="project" value="UniProtKB-KW"/>
</dbReference>
<proteinExistence type="inferred from homology"/>
<dbReference type="PANTHER" id="PTHR42734:SF6">
    <property type="entry name" value="MOLYBDATE IMPORT ATP-BINDING PROTEIN MOLC"/>
    <property type="match status" value="1"/>
</dbReference>
<evidence type="ECO:0000256" key="1">
    <source>
        <dbReference type="ARBA" id="ARBA00005417"/>
    </source>
</evidence>
<dbReference type="InterPro" id="IPR027417">
    <property type="entry name" value="P-loop_NTPase"/>
</dbReference>
<keyword evidence="4" id="KW-0067">ATP-binding</keyword>
<gene>
    <name evidence="4" type="ORF">EZS27_033233</name>
</gene>
<feature type="domain" description="ABC transporter" evidence="3">
    <location>
        <begin position="18"/>
        <end position="138"/>
    </location>
</feature>
<dbReference type="InterPro" id="IPR050153">
    <property type="entry name" value="Metal_Ion_Import_ABC"/>
</dbReference>
<dbReference type="SUPFAM" id="SSF52540">
    <property type="entry name" value="P-loop containing nucleoside triphosphate hydrolases"/>
    <property type="match status" value="1"/>
</dbReference>
<dbReference type="Gene3D" id="3.40.50.300">
    <property type="entry name" value="P-loop containing nucleotide triphosphate hydrolases"/>
    <property type="match status" value="1"/>
</dbReference>
<dbReference type="GO" id="GO:0016887">
    <property type="term" value="F:ATP hydrolysis activity"/>
    <property type="evidence" value="ECO:0007669"/>
    <property type="project" value="InterPro"/>
</dbReference>
<comment type="caution">
    <text evidence="4">The sequence shown here is derived from an EMBL/GenBank/DDBJ whole genome shotgun (WGS) entry which is preliminary data.</text>
</comment>
<name>A0A5J4Q6P6_9ZZZZ</name>
<accession>A0A5J4Q6P6</accession>
<dbReference type="PANTHER" id="PTHR42734">
    <property type="entry name" value="METAL TRANSPORT SYSTEM ATP-BINDING PROTEIN TM_0124-RELATED"/>
    <property type="match status" value="1"/>
</dbReference>
<organism evidence="4">
    <name type="scientific">termite gut metagenome</name>
    <dbReference type="NCBI Taxonomy" id="433724"/>
    <lineage>
        <taxon>unclassified sequences</taxon>
        <taxon>metagenomes</taxon>
        <taxon>organismal metagenomes</taxon>
    </lineage>
</organism>
<dbReference type="Pfam" id="PF00005">
    <property type="entry name" value="ABC_tran"/>
    <property type="match status" value="1"/>
</dbReference>
<comment type="similarity">
    <text evidence="1">Belongs to the ABC transporter superfamily.</text>
</comment>
<evidence type="ECO:0000259" key="3">
    <source>
        <dbReference type="Pfam" id="PF00005"/>
    </source>
</evidence>
<evidence type="ECO:0000256" key="2">
    <source>
        <dbReference type="ARBA" id="ARBA00022448"/>
    </source>
</evidence>
<evidence type="ECO:0000313" key="4">
    <source>
        <dbReference type="EMBL" id="KAA6316461.1"/>
    </source>
</evidence>